<evidence type="ECO:0000313" key="10">
    <source>
        <dbReference type="Proteomes" id="UP001589818"/>
    </source>
</evidence>
<sequence>MVDLQSQQGSILNAFAVDEMNMEYAKRYNVAPTQLVPCVVEREGKRILEAYRWGLIPFWSKDTKIGYKTINARAEGIEKKPAFRHLLKRNRILVVSDGFYEWRKEDDRKQPFRFQLKSQGVYGFAGLLQQQAAIGPLD</sequence>
<dbReference type="RefSeq" id="WP_204815538.1">
    <property type="nucleotide sequence ID" value="NZ_JANHOF010000001.1"/>
</dbReference>
<dbReference type="EC" id="3.4.-.-" evidence="8"/>
<evidence type="ECO:0000256" key="4">
    <source>
        <dbReference type="ARBA" id="ARBA00022801"/>
    </source>
</evidence>
<reference evidence="9 10" key="1">
    <citation type="submission" date="2024-09" db="EMBL/GenBank/DDBJ databases">
        <authorList>
            <person name="Sun Q."/>
            <person name="Mori K."/>
        </authorList>
    </citation>
    <scope>NUCLEOTIDE SEQUENCE [LARGE SCALE GENOMIC DNA]</scope>
    <source>
        <strain evidence="9 10">CCM 4839</strain>
    </source>
</reference>
<organism evidence="9 10">
    <name type="scientific">Paenibacillus mendelii</name>
    <dbReference type="NCBI Taxonomy" id="206163"/>
    <lineage>
        <taxon>Bacteria</taxon>
        <taxon>Bacillati</taxon>
        <taxon>Bacillota</taxon>
        <taxon>Bacilli</taxon>
        <taxon>Bacillales</taxon>
        <taxon>Paenibacillaceae</taxon>
        <taxon>Paenibacillus</taxon>
    </lineage>
</organism>
<name>A0ABV6JER9_9BACL</name>
<proteinExistence type="inferred from homology"/>
<dbReference type="InterPro" id="IPR003738">
    <property type="entry name" value="SRAP"/>
</dbReference>
<evidence type="ECO:0000256" key="2">
    <source>
        <dbReference type="ARBA" id="ARBA00022670"/>
    </source>
</evidence>
<keyword evidence="2 8" id="KW-0645">Protease</keyword>
<evidence type="ECO:0000256" key="7">
    <source>
        <dbReference type="ARBA" id="ARBA00023239"/>
    </source>
</evidence>
<dbReference type="InterPro" id="IPR036590">
    <property type="entry name" value="SRAP-like"/>
</dbReference>
<protein>
    <recommendedName>
        <fullName evidence="8">Abasic site processing protein</fullName>
        <ecNumber evidence="8">3.4.-.-</ecNumber>
    </recommendedName>
</protein>
<keyword evidence="7" id="KW-0456">Lyase</keyword>
<evidence type="ECO:0000256" key="1">
    <source>
        <dbReference type="ARBA" id="ARBA00008136"/>
    </source>
</evidence>
<evidence type="ECO:0000256" key="3">
    <source>
        <dbReference type="ARBA" id="ARBA00022763"/>
    </source>
</evidence>
<keyword evidence="6" id="KW-0238">DNA-binding</keyword>
<gene>
    <name evidence="9" type="ORF">ACFFJ8_23930</name>
</gene>
<dbReference type="Pfam" id="PF02586">
    <property type="entry name" value="SRAP"/>
    <property type="match status" value="1"/>
</dbReference>
<keyword evidence="4 8" id="KW-0378">Hydrolase</keyword>
<dbReference type="SUPFAM" id="SSF143081">
    <property type="entry name" value="BB1717-like"/>
    <property type="match status" value="1"/>
</dbReference>
<keyword evidence="5" id="KW-0190">Covalent protein-DNA linkage</keyword>
<keyword evidence="3" id="KW-0227">DNA damage</keyword>
<dbReference type="Gene3D" id="3.90.1680.10">
    <property type="entry name" value="SOS response associated peptidase-like"/>
    <property type="match status" value="1"/>
</dbReference>
<evidence type="ECO:0000313" key="9">
    <source>
        <dbReference type="EMBL" id="MFC0394396.1"/>
    </source>
</evidence>
<dbReference type="PANTHER" id="PTHR13604:SF0">
    <property type="entry name" value="ABASIC SITE PROCESSING PROTEIN HMCES"/>
    <property type="match status" value="1"/>
</dbReference>
<dbReference type="EMBL" id="JBHLVF010000041">
    <property type="protein sequence ID" value="MFC0394396.1"/>
    <property type="molecule type" value="Genomic_DNA"/>
</dbReference>
<dbReference type="Proteomes" id="UP001589818">
    <property type="component" value="Unassembled WGS sequence"/>
</dbReference>
<keyword evidence="10" id="KW-1185">Reference proteome</keyword>
<comment type="caution">
    <text evidence="9">The sequence shown here is derived from an EMBL/GenBank/DDBJ whole genome shotgun (WGS) entry which is preliminary data.</text>
</comment>
<evidence type="ECO:0000256" key="5">
    <source>
        <dbReference type="ARBA" id="ARBA00023124"/>
    </source>
</evidence>
<dbReference type="PANTHER" id="PTHR13604">
    <property type="entry name" value="DC12-RELATED"/>
    <property type="match status" value="1"/>
</dbReference>
<comment type="similarity">
    <text evidence="1 8">Belongs to the SOS response-associated peptidase family.</text>
</comment>
<evidence type="ECO:0000256" key="8">
    <source>
        <dbReference type="RuleBase" id="RU364100"/>
    </source>
</evidence>
<evidence type="ECO:0000256" key="6">
    <source>
        <dbReference type="ARBA" id="ARBA00023125"/>
    </source>
</evidence>
<accession>A0ABV6JER9</accession>